<dbReference type="RefSeq" id="XP_014174416.1">
    <property type="nucleotide sequence ID" value="XM_014318941.1"/>
</dbReference>
<dbReference type="Pfam" id="PF05721">
    <property type="entry name" value="PhyH"/>
    <property type="match status" value="1"/>
</dbReference>
<dbReference type="Proteomes" id="UP000007796">
    <property type="component" value="Unassembled WGS sequence"/>
</dbReference>
<evidence type="ECO:0000313" key="1">
    <source>
        <dbReference type="EMBL" id="EFX04934.1"/>
    </source>
</evidence>
<dbReference type="GO" id="GO:0051213">
    <property type="term" value="F:dioxygenase activity"/>
    <property type="evidence" value="ECO:0007669"/>
    <property type="project" value="UniProtKB-KW"/>
</dbReference>
<name>F0XB80_GROCL</name>
<dbReference type="SUPFAM" id="SSF51197">
    <property type="entry name" value="Clavaminate synthase-like"/>
    <property type="match status" value="1"/>
</dbReference>
<dbReference type="PANTHER" id="PTHR37563">
    <property type="entry name" value="PHYTANOYL-COA DIOXYGENASE FAMILY PROTEIN (AFU_ORTHOLOGUE AFUA_2G03330)"/>
    <property type="match status" value="1"/>
</dbReference>
<dbReference type="InterPro" id="IPR008775">
    <property type="entry name" value="Phytyl_CoA_dOase-like"/>
</dbReference>
<dbReference type="EMBL" id="GL629756">
    <property type="protein sequence ID" value="EFX04934.1"/>
    <property type="molecule type" value="Genomic_DNA"/>
</dbReference>
<dbReference type="InterPro" id="IPR051961">
    <property type="entry name" value="Fungal_Metabolite_Diox"/>
</dbReference>
<dbReference type="PANTHER" id="PTHR37563:SF2">
    <property type="entry name" value="PHYTANOYL-COA DIOXYGENASE FAMILY PROTEIN (AFU_ORTHOLOGUE AFUA_2G03330)"/>
    <property type="match status" value="1"/>
</dbReference>
<dbReference type="eggNOG" id="ENOG502QXCM">
    <property type="taxonomic scope" value="Eukaryota"/>
</dbReference>
<evidence type="ECO:0000313" key="2">
    <source>
        <dbReference type="Proteomes" id="UP000007796"/>
    </source>
</evidence>
<dbReference type="HOGENOM" id="CLU_043410_0_0_1"/>
<proteinExistence type="predicted"/>
<dbReference type="Gene3D" id="2.60.120.620">
    <property type="entry name" value="q2cbj1_9rhob like domain"/>
    <property type="match status" value="1"/>
</dbReference>
<dbReference type="InParanoid" id="F0XB80"/>
<gene>
    <name evidence="1" type="ORF">CMQ_5196</name>
</gene>
<dbReference type="AlphaFoldDB" id="F0XB80"/>
<reference evidence="1 2" key="1">
    <citation type="journal article" date="2011" name="Proc. Natl. Acad. Sci. U.S.A.">
        <title>Genome and transcriptome analyses of the mountain pine beetle-fungal symbiont Grosmannia clavigera, a lodgepole pine pathogen.</title>
        <authorList>
            <person name="DiGuistini S."/>
            <person name="Wang Y."/>
            <person name="Liao N.Y."/>
            <person name="Taylor G."/>
            <person name="Tanguay P."/>
            <person name="Feau N."/>
            <person name="Henrissat B."/>
            <person name="Chan S.K."/>
            <person name="Hesse-Orce U."/>
            <person name="Alamouti S.M."/>
            <person name="Tsui C.K.M."/>
            <person name="Docking R.T."/>
            <person name="Levasseur A."/>
            <person name="Haridas S."/>
            <person name="Robertson G."/>
            <person name="Birol I."/>
            <person name="Holt R.A."/>
            <person name="Marra M.A."/>
            <person name="Hamelin R.C."/>
            <person name="Hirst M."/>
            <person name="Jones S.J.M."/>
            <person name="Bohlmann J."/>
            <person name="Breuil C."/>
        </authorList>
    </citation>
    <scope>NUCLEOTIDE SEQUENCE [LARGE SCALE GENOMIC DNA]</scope>
    <source>
        <strain evidence="2">kw1407 / UAMH 11150</strain>
    </source>
</reference>
<dbReference type="OrthoDB" id="407832at2759"/>
<keyword evidence="2" id="KW-1185">Reference proteome</keyword>
<dbReference type="GeneID" id="25978491"/>
<organism evidence="2">
    <name type="scientific">Grosmannia clavigera (strain kw1407 / UAMH 11150)</name>
    <name type="common">Blue stain fungus</name>
    <name type="synonym">Graphiocladiella clavigera</name>
    <dbReference type="NCBI Taxonomy" id="655863"/>
    <lineage>
        <taxon>Eukaryota</taxon>
        <taxon>Fungi</taxon>
        <taxon>Dikarya</taxon>
        <taxon>Ascomycota</taxon>
        <taxon>Pezizomycotina</taxon>
        <taxon>Sordariomycetes</taxon>
        <taxon>Sordariomycetidae</taxon>
        <taxon>Ophiostomatales</taxon>
        <taxon>Ophiostomataceae</taxon>
        <taxon>Leptographium</taxon>
    </lineage>
</organism>
<keyword evidence="1" id="KW-0560">Oxidoreductase</keyword>
<sequence length="310" mass="34895">MGSLSTEPKDAARVVTLSAEELKRGAYAPLSLIRALEALHQDGLVVLRGVIPVDHVDSLNTRMCKDAEVRLADNSQDFNHNVKYTELLYEDVYFNPFVLQVGNAYLGHRPIWNWLTANTAVANTAGMRQPVHKDCAFEHPMFPYYFIANIPLCDFSETNGATEFWLGSHAHTSWRDNDMLTDLADTPGPFSRLNEPVPNVSAAARQARRLVRPPLQPSLRRGDIVIRDLRTWHAGMPNNSDQHRIMIGLGYQSPAHPNYTMRLHLPAAQRSFFLGSAPANVDVRANVYSDEDLAALKIDTFFDLRPEYLE</sequence>
<protein>
    <submittedName>
        <fullName evidence="1">Phytanoyl-dioxygenase family protein</fullName>
    </submittedName>
</protein>
<keyword evidence="1" id="KW-0223">Dioxygenase</keyword>
<accession>F0XB80</accession>